<evidence type="ECO:0008006" key="3">
    <source>
        <dbReference type="Google" id="ProtNLM"/>
    </source>
</evidence>
<reference evidence="1 2" key="1">
    <citation type="submission" date="2018-09" db="EMBL/GenBank/DDBJ databases">
        <title>Marinorhizobium profundi gen. nov., sp. nov., isolated from a deep-sea sediment sample from the New Britain Trench and proposal of Marinorhizobiaceae fam. nov. in the order Rhizobiales of the class Alphaproteobacteria.</title>
        <authorList>
            <person name="Cao J."/>
        </authorList>
    </citation>
    <scope>NUCLEOTIDE SEQUENCE [LARGE SCALE GENOMIC DNA]</scope>
    <source>
        <strain evidence="1 2">WS11</strain>
    </source>
</reference>
<organism evidence="1 2">
    <name type="scientific">Georhizobium profundi</name>
    <dbReference type="NCBI Taxonomy" id="2341112"/>
    <lineage>
        <taxon>Bacteria</taxon>
        <taxon>Pseudomonadati</taxon>
        <taxon>Pseudomonadota</taxon>
        <taxon>Alphaproteobacteria</taxon>
        <taxon>Hyphomicrobiales</taxon>
        <taxon>Rhizobiaceae</taxon>
        <taxon>Georhizobium</taxon>
    </lineage>
</organism>
<protein>
    <recommendedName>
        <fullName evidence="3">Terminase</fullName>
    </recommendedName>
</protein>
<dbReference type="InterPro" id="IPR027417">
    <property type="entry name" value="P-loop_NTPase"/>
</dbReference>
<evidence type="ECO:0000313" key="1">
    <source>
        <dbReference type="EMBL" id="AZN71851.1"/>
    </source>
</evidence>
<keyword evidence="2" id="KW-1185">Reference proteome</keyword>
<dbReference type="KEGG" id="abaw:D5400_11695"/>
<proteinExistence type="predicted"/>
<name>A0A3S9B4S5_9HYPH</name>
<dbReference type="RefSeq" id="WP_126010170.1">
    <property type="nucleotide sequence ID" value="NZ_CP032509.1"/>
</dbReference>
<evidence type="ECO:0000313" key="2">
    <source>
        <dbReference type="Proteomes" id="UP000268192"/>
    </source>
</evidence>
<dbReference type="Proteomes" id="UP000268192">
    <property type="component" value="Chromosome"/>
</dbReference>
<sequence length="529" mass="58249">MGNINLQRYKPPGPVGAAFIQSRGPIDLIMGPAGSGKTVASVVKGPSLASSYFPVCKDGWVRVKIACIRDTYRDFARTALASWYDAFPVSHPFTISHEGGQDRPIKHNLRWRAMRGNREVTIDLIMETGAIGDHNVEQFIKGYEVSAAWLNECDMLDERVPGLMFQRTGRYPKVEDIAPSELERVSRDGRETFTKMGLTIEEGETILPRIVWGDLNPPDIDNWVYRFCVDQKTKMPGFNLFRQPSGLTSKAENRVGKPRSSYELEAATQPEHIVRRMVHGEFGYSMDGKPVYPEFSLHRHVADQPLDPLQGVPLGIGLDAGGSPAAIIGQFLPNGSLRLLSEICAEPGTGPSRFSEMIYEVLSSRFPGMPVSEAWGDPSAFWGADRQNGELAFMETVARALSINILPAPSNEPAIRQESVRWYLAKTIDATTEGMLICPTMTTIIAGFAAHYKLTKQASAGNTDILAVVKNRYSHPHDGLQYLTLGHRGRAGVIQDGSGLGRPNNVIGLGQRRGLAQPKAKSDFDVWSV</sequence>
<dbReference type="EMBL" id="CP032509">
    <property type="protein sequence ID" value="AZN71851.1"/>
    <property type="molecule type" value="Genomic_DNA"/>
</dbReference>
<accession>A0A3S9B4S5</accession>
<dbReference type="Gene3D" id="3.40.50.300">
    <property type="entry name" value="P-loop containing nucleotide triphosphate hydrolases"/>
    <property type="match status" value="1"/>
</dbReference>
<dbReference type="AlphaFoldDB" id="A0A3S9B4S5"/>
<dbReference type="OrthoDB" id="5440754at2"/>
<gene>
    <name evidence="1" type="ORF">D5400_11695</name>
</gene>